<name>A0AAU8BS46_9VIBR</name>
<dbReference type="EMBL" id="CP115922">
    <property type="protein sequence ID" value="XCD19175.1"/>
    <property type="molecule type" value="Genomic_DNA"/>
</dbReference>
<sequence length="449" mass="49231">MDIKQYWENSTVRFGVVFGAIAVVALLVSLFIRPEKIADQIEAKKKITPIYAPNNTGDLLERQEMAQVQDELTRIALEDQRSKINNNSYEYDALYSQLERMGKKVDKLDNELTLWKTGQKTLERTPYQRTQVPNSRQVTVDANGNRATVEPSSVPRPSSSTNQLNQSLPNRVSGIRSVDEANDTILLQNGQVKTLVKANEIMTPEKAESEAELQAWRDKKEAELSEALAKLEATPEKVSYKVQLPTTSLITGVLLSGMEAPTSVGSKREPLPAAVRIKHDALLPNNYRVDLRDCQALVSAVGSLSDRRAYMRMESIVCIDEQGRVAESNAKGYATGADGKAGIPGMLVARNGEVLKGSMWAGFFSGLAQGIAPQRVVGIDVNSEGGGFQTPDLGFIGAAAGLSGTATALDRIADYYVKMLEEIWPTINVDAFQEVTFFLQAPLTLTFQD</sequence>
<dbReference type="InterPro" id="IPR005498">
    <property type="entry name" value="T4SS_VirB10/TraB/TrbI"/>
</dbReference>
<gene>
    <name evidence="3" type="ORF">PG915_24890</name>
</gene>
<dbReference type="Pfam" id="PF03743">
    <property type="entry name" value="TrbI"/>
    <property type="match status" value="1"/>
</dbReference>
<keyword evidence="3" id="KW-0614">Plasmid</keyword>
<feature type="compositionally biased region" description="Low complexity" evidence="1">
    <location>
        <begin position="151"/>
        <end position="160"/>
    </location>
</feature>
<dbReference type="RefSeq" id="WP_353500298.1">
    <property type="nucleotide sequence ID" value="NZ_CP115922.1"/>
</dbReference>
<feature type="transmembrane region" description="Helical" evidence="2">
    <location>
        <begin position="12"/>
        <end position="32"/>
    </location>
</feature>
<proteinExistence type="predicted"/>
<keyword evidence="2" id="KW-1133">Transmembrane helix</keyword>
<organism evidence="3">
    <name type="scientific">Vibrio chaetopteri</name>
    <dbReference type="NCBI Taxonomy" id="3016528"/>
    <lineage>
        <taxon>Bacteria</taxon>
        <taxon>Pseudomonadati</taxon>
        <taxon>Pseudomonadota</taxon>
        <taxon>Gammaproteobacteria</taxon>
        <taxon>Vibrionales</taxon>
        <taxon>Vibrionaceae</taxon>
        <taxon>Vibrio</taxon>
    </lineage>
</organism>
<evidence type="ECO:0000256" key="2">
    <source>
        <dbReference type="SAM" id="Phobius"/>
    </source>
</evidence>
<dbReference type="CDD" id="cd16430">
    <property type="entry name" value="TraB"/>
    <property type="match status" value="1"/>
</dbReference>
<keyword evidence="2" id="KW-0812">Transmembrane</keyword>
<feature type="compositionally biased region" description="Polar residues" evidence="1">
    <location>
        <begin position="161"/>
        <end position="170"/>
    </location>
</feature>
<keyword evidence="2" id="KW-0472">Membrane</keyword>
<geneLocation type="plasmid" evidence="3">
    <name>p1</name>
</geneLocation>
<evidence type="ECO:0000256" key="1">
    <source>
        <dbReference type="SAM" id="MobiDB-lite"/>
    </source>
</evidence>
<dbReference type="KEGG" id="vck:PG915_24890"/>
<reference evidence="3" key="1">
    <citation type="submission" date="2023-01" db="EMBL/GenBank/DDBJ databases">
        <title>Vibrio sp. CB1-14 genome sequencing.</title>
        <authorList>
            <person name="Otstavnykh N."/>
            <person name="Isaeva M."/>
            <person name="Meleshko D."/>
        </authorList>
    </citation>
    <scope>NUCLEOTIDE SEQUENCE</scope>
    <source>
        <strain evidence="3">CB1-14</strain>
        <plasmid evidence="3">p1</plasmid>
    </source>
</reference>
<dbReference type="AlphaFoldDB" id="A0AAU8BS46"/>
<evidence type="ECO:0000313" key="3">
    <source>
        <dbReference type="EMBL" id="XCD19175.1"/>
    </source>
</evidence>
<feature type="region of interest" description="Disordered" evidence="1">
    <location>
        <begin position="140"/>
        <end position="172"/>
    </location>
</feature>
<accession>A0AAU8BS46</accession>
<protein>
    <submittedName>
        <fullName evidence="3">TraB/VirB10 family protein</fullName>
    </submittedName>
</protein>